<evidence type="ECO:0000313" key="2">
    <source>
        <dbReference type="Proteomes" id="UP001143856"/>
    </source>
</evidence>
<accession>A0ACC1N511</accession>
<evidence type="ECO:0000313" key="1">
    <source>
        <dbReference type="EMBL" id="KAJ2973999.1"/>
    </source>
</evidence>
<dbReference type="Proteomes" id="UP001143856">
    <property type="component" value="Unassembled WGS sequence"/>
</dbReference>
<name>A0ACC1N511_9PEZI</name>
<proteinExistence type="predicted"/>
<gene>
    <name evidence="1" type="ORF">NUW58_g8800</name>
</gene>
<dbReference type="EMBL" id="JAPDGR010002834">
    <property type="protein sequence ID" value="KAJ2973999.1"/>
    <property type="molecule type" value="Genomic_DNA"/>
</dbReference>
<comment type="caution">
    <text evidence="1">The sequence shown here is derived from an EMBL/GenBank/DDBJ whole genome shotgun (WGS) entry which is preliminary data.</text>
</comment>
<protein>
    <submittedName>
        <fullName evidence="1">Uncharacterized protein</fullName>
    </submittedName>
</protein>
<sequence>MAEGERIVDLVNAHGPTRFLVAVALACWVGYGIWLAVYRLYLSPIARFPGPKLAALTGWYEAYGPIVRINPDELHVDDPDYYDVLYSTNKAYDKLERFQHRFSIPEATFSTVRAEEHKVRRSALAPFFSKAKVRSQAGSVQALMDRISEKLSREYTGKNRPVNIQDVWSALSADAIMDIVFAKSMDLYDFPDFRSPFTIAVNSVAVYCHITLHFGFLLSIINNLPDWLAMRVFPPFVPVIQFRWEMERQIADVLAKHKQGVKQASRKTLFSEMVASDLPQHDLHPKRLLQEAQSLIGAGFETTAWSLTIGTFHILDNPSVLSRLKAELKEAMPDPQSILPLGELEKLPYLTAVSKEVLRIAFGGVERLPRIDRTGTMTFEKWTIPPGTPVSMDQYHMHTNERVFPEPSMFRPERWLGDPKGPDGIKPLANYLTTFGRGTRMCLGLNLAHAEIFIGLATLFRRHELELFETTRRDVDFHTEYLKAAPWPGSKGSIFEMEGFRNFKTQTWPPPPTFTSVPPESQKGRVFIVTGGNTGIGFELCKILYVSGATIYMASRSKDKAETAIKTIEASIPESTQGRGQLKFLHLDLADLKSVKAAAEDFASRESKLDVLWNNAGIGANVLKFGEPTAATTQGRGSRGRSLSSR</sequence>
<keyword evidence="2" id="KW-1185">Reference proteome</keyword>
<reference evidence="1" key="1">
    <citation type="submission" date="2022-10" db="EMBL/GenBank/DDBJ databases">
        <title>Genome Sequence of Xylaria curta.</title>
        <authorList>
            <person name="Buettner E."/>
        </authorList>
    </citation>
    <scope>NUCLEOTIDE SEQUENCE</scope>
    <source>
        <strain evidence="1">Babe10</strain>
    </source>
</reference>
<organism evidence="1 2">
    <name type="scientific">Xylaria curta</name>
    <dbReference type="NCBI Taxonomy" id="42375"/>
    <lineage>
        <taxon>Eukaryota</taxon>
        <taxon>Fungi</taxon>
        <taxon>Dikarya</taxon>
        <taxon>Ascomycota</taxon>
        <taxon>Pezizomycotina</taxon>
        <taxon>Sordariomycetes</taxon>
        <taxon>Xylariomycetidae</taxon>
        <taxon>Xylariales</taxon>
        <taxon>Xylariaceae</taxon>
        <taxon>Xylaria</taxon>
    </lineage>
</organism>